<evidence type="ECO:0000313" key="6">
    <source>
        <dbReference type="EMBL" id="MSN96785.1"/>
    </source>
</evidence>
<evidence type="ECO:0000256" key="2">
    <source>
        <dbReference type="ARBA" id="ARBA00007261"/>
    </source>
</evidence>
<comment type="similarity">
    <text evidence="2 3">Belongs to the peptidase M16 family.</text>
</comment>
<dbReference type="Pfam" id="PF00675">
    <property type="entry name" value="Peptidase_M16"/>
    <property type="match status" value="1"/>
</dbReference>
<dbReference type="GO" id="GO:0046872">
    <property type="term" value="F:metal ion binding"/>
    <property type="evidence" value="ECO:0007669"/>
    <property type="project" value="InterPro"/>
</dbReference>
<evidence type="ECO:0000259" key="4">
    <source>
        <dbReference type="Pfam" id="PF00675"/>
    </source>
</evidence>
<dbReference type="InterPro" id="IPR001431">
    <property type="entry name" value="Pept_M16_Zn_BS"/>
</dbReference>
<dbReference type="EMBL" id="VWSJ01000025">
    <property type="protein sequence ID" value="MSN96785.1"/>
    <property type="molecule type" value="Genomic_DNA"/>
</dbReference>
<organism evidence="6 7">
    <name type="scientific">Campylobacter portucalensis</name>
    <dbReference type="NCBI Taxonomy" id="2608384"/>
    <lineage>
        <taxon>Bacteria</taxon>
        <taxon>Pseudomonadati</taxon>
        <taxon>Campylobacterota</taxon>
        <taxon>Epsilonproteobacteria</taxon>
        <taxon>Campylobacterales</taxon>
        <taxon>Campylobacteraceae</taxon>
        <taxon>Campylobacter</taxon>
    </lineage>
</organism>
<keyword evidence="7" id="KW-1185">Reference proteome</keyword>
<dbReference type="InterPro" id="IPR011765">
    <property type="entry name" value="Pept_M16_N"/>
</dbReference>
<sequence>MIKFVVFILSFINLFAYQNSYYKGVLDNNLTFYHQKPFNYSDFLFIEMKLNFGSINENDSQLGLAHFLEHLSFNSTLSNSRDEILSTLQNKGVKIGLNLNAFTDFESTNFKIQILNSDDNLDTALKFFSSILYNLAFKEDEIQKEKNIILNEAIQRDDKEYGIFKSRLKLYYGDSLYTKRLPIGDLEVIKKANKKVLKELYFRHYNPCNTTLFILGDMDTKRLKASIDKHFAKLDNKFKCNDRKEEIKFIDKNITFINPLIDEMAFYFETKKLPKINEDGFLNDIKFNLLSKILLEINYKNSLKNEIKFSSINILNQKNLNKFYIKSLKYDDLFELISVLKMLKNGIDESYFNSAKKELLREVFLYYSKYPSPLNQLNDMIKNINENSFVLGFKDEFNLNLKLINNLNLKEFNEFLNQLINFDKFIFESFIEINDLGSILKNTKEFLLKQNNQIKPTFKTLKPNKNVKYQYDKNLEIFIIDADGKKIIFKPAKSQKVYISAVKKGGLAASKNASFLKAAFEISNLSGTEKYSKKELDEFFKNDLLINKSIGNLSSSYNITTTISNLDYAFMILHNDFLYPKISNEVFNDFVANLNEEKSPKTKFEMKLNEIYYNEKELNLDFDIENLKQILKDEFSQNFTFFITGDIKFAHLLELIEKNISNLPNDKENLNFVDDGVRAILGNHIFIDKSNPFKKDEVYIFLNSNSYDFNPKNSEIFDSSVSILQTLINQNIREKDAQTYGVNFNASFVKHPYIHSFGQITFTTLNNNAKSISKKIKNIIDYYSKNLIDDEYLINYKKTAILKFQNLYKNPEFVLNLLINHFIYDEKFLTLDEKIKMINEISTSDIMIAISENFNNQNYFVAIFTHII</sequence>
<evidence type="ECO:0000256" key="1">
    <source>
        <dbReference type="ARBA" id="ARBA00001947"/>
    </source>
</evidence>
<evidence type="ECO:0000256" key="3">
    <source>
        <dbReference type="RuleBase" id="RU004447"/>
    </source>
</evidence>
<accession>A0A6L5WLA5</accession>
<comment type="cofactor">
    <cofactor evidence="1">
        <name>Zn(2+)</name>
        <dbReference type="ChEBI" id="CHEBI:29105"/>
    </cofactor>
</comment>
<reference evidence="6 7" key="1">
    <citation type="submission" date="2019-09" db="EMBL/GenBank/DDBJ databases">
        <authorList>
            <person name="Silva M."/>
            <person name="Pereira G."/>
            <person name="Lopes-Da-Costa L."/>
            <person name="Silva E."/>
        </authorList>
    </citation>
    <scope>NUCLEOTIDE SEQUENCE [LARGE SCALE GENOMIC DNA]</scope>
    <source>
        <strain evidence="6 7">FMV-PI01</strain>
    </source>
</reference>
<dbReference type="GO" id="GO:0006508">
    <property type="term" value="P:proteolysis"/>
    <property type="evidence" value="ECO:0007669"/>
    <property type="project" value="InterPro"/>
</dbReference>
<dbReference type="RefSeq" id="WP_195836310.1">
    <property type="nucleotide sequence ID" value="NZ_VWSJ01000025.1"/>
</dbReference>
<evidence type="ECO:0000313" key="7">
    <source>
        <dbReference type="Proteomes" id="UP000476338"/>
    </source>
</evidence>
<comment type="caution">
    <text evidence="6">The sequence shown here is derived from an EMBL/GenBank/DDBJ whole genome shotgun (WGS) entry which is preliminary data.</text>
</comment>
<proteinExistence type="inferred from homology"/>
<name>A0A6L5WLA5_9BACT</name>
<dbReference type="Pfam" id="PF05193">
    <property type="entry name" value="Peptidase_M16_C"/>
    <property type="match status" value="2"/>
</dbReference>
<feature type="domain" description="Peptidase M16 N-terminal" evidence="4">
    <location>
        <begin position="46"/>
        <end position="157"/>
    </location>
</feature>
<dbReference type="InterPro" id="IPR011249">
    <property type="entry name" value="Metalloenz_LuxS/M16"/>
</dbReference>
<dbReference type="Gene3D" id="3.30.830.10">
    <property type="entry name" value="Metalloenzyme, LuxS/M16 peptidase-like"/>
    <property type="match status" value="3"/>
</dbReference>
<evidence type="ECO:0000259" key="5">
    <source>
        <dbReference type="Pfam" id="PF05193"/>
    </source>
</evidence>
<dbReference type="PROSITE" id="PS00143">
    <property type="entry name" value="INSULINASE"/>
    <property type="match status" value="1"/>
</dbReference>
<dbReference type="PANTHER" id="PTHR11851:SF49">
    <property type="entry name" value="MITOCHONDRIAL-PROCESSING PEPTIDASE SUBUNIT ALPHA"/>
    <property type="match status" value="1"/>
</dbReference>
<gene>
    <name evidence="6" type="ORF">F1B92_06355</name>
</gene>
<dbReference type="InterPro" id="IPR050361">
    <property type="entry name" value="MPP/UQCRC_Complex"/>
</dbReference>
<evidence type="ECO:0008006" key="8">
    <source>
        <dbReference type="Google" id="ProtNLM"/>
    </source>
</evidence>
<dbReference type="Proteomes" id="UP000476338">
    <property type="component" value="Unassembled WGS sequence"/>
</dbReference>
<protein>
    <recommendedName>
        <fullName evidence="8">Insulinase family protein</fullName>
    </recommendedName>
</protein>
<dbReference type="GO" id="GO:0004222">
    <property type="term" value="F:metalloendopeptidase activity"/>
    <property type="evidence" value="ECO:0007669"/>
    <property type="project" value="InterPro"/>
</dbReference>
<reference evidence="6 7" key="2">
    <citation type="submission" date="2020-03" db="EMBL/GenBank/DDBJ databases">
        <title>Campylobacter portucalensis sp. nov., a new species of Campylobacter isolated from the reproductive tract of bulls.</title>
        <authorList>
            <person name="Silva M.F."/>
            <person name="Pereira G."/>
            <person name="Carneiro C."/>
            <person name="Hemphill A."/>
            <person name="Mateus L."/>
            <person name="Lopes-Da-Costa L."/>
            <person name="Silva E."/>
        </authorList>
    </citation>
    <scope>NUCLEOTIDE SEQUENCE [LARGE SCALE GENOMIC DNA]</scope>
    <source>
        <strain evidence="6 7">FMV-PI01</strain>
    </source>
</reference>
<feature type="domain" description="Peptidase M16 C-terminal" evidence="5">
    <location>
        <begin position="637"/>
        <end position="798"/>
    </location>
</feature>
<dbReference type="SUPFAM" id="SSF63411">
    <property type="entry name" value="LuxS/MPP-like metallohydrolase"/>
    <property type="match status" value="3"/>
</dbReference>
<feature type="domain" description="Peptidase M16 C-terminal" evidence="5">
    <location>
        <begin position="193"/>
        <end position="359"/>
    </location>
</feature>
<dbReference type="PANTHER" id="PTHR11851">
    <property type="entry name" value="METALLOPROTEASE"/>
    <property type="match status" value="1"/>
</dbReference>
<dbReference type="AlphaFoldDB" id="A0A6L5WLA5"/>
<dbReference type="InterPro" id="IPR007863">
    <property type="entry name" value="Peptidase_M16_C"/>
</dbReference>